<gene>
    <name evidence="2" type="ORF">GGR25_002158</name>
</gene>
<dbReference type="EMBL" id="JACIDS010000003">
    <property type="protein sequence ID" value="MBB3931108.1"/>
    <property type="molecule type" value="Genomic_DNA"/>
</dbReference>
<comment type="caution">
    <text evidence="2">The sequence shown here is derived from an EMBL/GenBank/DDBJ whole genome shotgun (WGS) entry which is preliminary data.</text>
</comment>
<dbReference type="AlphaFoldDB" id="A0A840AP86"/>
<proteinExistence type="predicted"/>
<feature type="region of interest" description="Disordered" evidence="1">
    <location>
        <begin position="171"/>
        <end position="200"/>
    </location>
</feature>
<protein>
    <submittedName>
        <fullName evidence="2">Uncharacterized protein</fullName>
    </submittedName>
</protein>
<name>A0A840AP86_9HYPH</name>
<evidence type="ECO:0000256" key="1">
    <source>
        <dbReference type="SAM" id="MobiDB-lite"/>
    </source>
</evidence>
<evidence type="ECO:0000313" key="2">
    <source>
        <dbReference type="EMBL" id="MBB3931108.1"/>
    </source>
</evidence>
<dbReference type="Proteomes" id="UP000553963">
    <property type="component" value="Unassembled WGS sequence"/>
</dbReference>
<evidence type="ECO:0000313" key="3">
    <source>
        <dbReference type="Proteomes" id="UP000553963"/>
    </source>
</evidence>
<dbReference type="AntiFam" id="ANF00149">
    <property type="entry name" value="Shadow ORF (opposite cshA)"/>
</dbReference>
<organism evidence="2 3">
    <name type="scientific">Kaistia hirudinis</name>
    <dbReference type="NCBI Taxonomy" id="1293440"/>
    <lineage>
        <taxon>Bacteria</taxon>
        <taxon>Pseudomonadati</taxon>
        <taxon>Pseudomonadota</taxon>
        <taxon>Alphaproteobacteria</taxon>
        <taxon>Hyphomicrobiales</taxon>
        <taxon>Kaistiaceae</taxon>
        <taxon>Kaistia</taxon>
    </lineage>
</organism>
<accession>A0A840AP86</accession>
<sequence length="215" mass="24013">MRHAVETHGLGLDMVQQAAGRGDEDVDALLERADLRLMADAAEDEGMAHAEELRELAKLRVDLDGELTRRGENERTDALGREPLCAARKNLENREAESGRLASSGLRDAEHVTAFEQRRYSLALNWRRHGHAGCGKSTQQRFGEGQIREIMSRIQAESLVPQAPVGSSFSKVVTHARRSQRTFRVPPNPGGVKPRPFSAVQRDHDDRQCTICRFP</sequence>
<reference evidence="2 3" key="1">
    <citation type="submission" date="2020-08" db="EMBL/GenBank/DDBJ databases">
        <title>Genomic Encyclopedia of Type Strains, Phase IV (KMG-IV): sequencing the most valuable type-strain genomes for metagenomic binning, comparative biology and taxonomic classification.</title>
        <authorList>
            <person name="Goeker M."/>
        </authorList>
    </citation>
    <scope>NUCLEOTIDE SEQUENCE [LARGE SCALE GENOMIC DNA]</scope>
    <source>
        <strain evidence="2 3">DSM 25966</strain>
    </source>
</reference>
<keyword evidence="3" id="KW-1185">Reference proteome</keyword>